<dbReference type="Proteomes" id="UP001060170">
    <property type="component" value="Chromosome 9"/>
</dbReference>
<gene>
    <name evidence="1" type="ORF">MJO28_009188</name>
</gene>
<sequence length="71" mass="7944">MLPYLHQRPFSDIIHPTSTYNPAAQLTNQPDFLPSSKQFDLTDLSNPRHLTLTHLAGQCQPVPLTFVDGIS</sequence>
<evidence type="ECO:0000313" key="2">
    <source>
        <dbReference type="Proteomes" id="UP001060170"/>
    </source>
</evidence>
<keyword evidence="2" id="KW-1185">Reference proteome</keyword>
<reference evidence="1 2" key="3">
    <citation type="journal article" date="2022" name="Microbiol. Spectr.">
        <title>Folding features and dynamics of 3D genome architecture in plant fungal pathogens.</title>
        <authorList>
            <person name="Xia C."/>
        </authorList>
    </citation>
    <scope>NUCLEOTIDE SEQUENCE [LARGE SCALE GENOMIC DNA]</scope>
    <source>
        <strain evidence="1 2">93-210</strain>
    </source>
</reference>
<reference evidence="2" key="2">
    <citation type="journal article" date="2018" name="Mol. Plant Microbe Interact.">
        <title>Genome sequence resources for the wheat stripe rust pathogen (Puccinia striiformis f. sp. tritici) and the barley stripe rust pathogen (Puccinia striiformis f. sp. hordei).</title>
        <authorList>
            <person name="Xia C."/>
            <person name="Wang M."/>
            <person name="Yin C."/>
            <person name="Cornejo O.E."/>
            <person name="Hulbert S.H."/>
            <person name="Chen X."/>
        </authorList>
    </citation>
    <scope>NUCLEOTIDE SEQUENCE [LARGE SCALE GENOMIC DNA]</scope>
    <source>
        <strain evidence="2">93-210</strain>
    </source>
</reference>
<proteinExistence type="predicted"/>
<protein>
    <submittedName>
        <fullName evidence="1">Uncharacterized protein</fullName>
    </submittedName>
</protein>
<name>A0ACC0E6D4_9BASI</name>
<evidence type="ECO:0000313" key="1">
    <source>
        <dbReference type="EMBL" id="KAI7947280.1"/>
    </source>
</evidence>
<accession>A0ACC0E6D4</accession>
<reference evidence="2" key="1">
    <citation type="journal article" date="2018" name="BMC Genomics">
        <title>Genomic insights into host adaptation between the wheat stripe rust pathogen (Puccinia striiformis f. sp. tritici) and the barley stripe rust pathogen (Puccinia striiformis f. sp. hordei).</title>
        <authorList>
            <person name="Xia C."/>
            <person name="Wang M."/>
            <person name="Yin C."/>
            <person name="Cornejo O.E."/>
            <person name="Hulbert S.H."/>
            <person name="Chen X."/>
        </authorList>
    </citation>
    <scope>NUCLEOTIDE SEQUENCE [LARGE SCALE GENOMIC DNA]</scope>
    <source>
        <strain evidence="2">93-210</strain>
    </source>
</reference>
<dbReference type="EMBL" id="CM045873">
    <property type="protein sequence ID" value="KAI7947280.1"/>
    <property type="molecule type" value="Genomic_DNA"/>
</dbReference>
<comment type="caution">
    <text evidence="1">The sequence shown here is derived from an EMBL/GenBank/DDBJ whole genome shotgun (WGS) entry which is preliminary data.</text>
</comment>
<organism evidence="1 2">
    <name type="scientific">Puccinia striiformis f. sp. tritici</name>
    <dbReference type="NCBI Taxonomy" id="168172"/>
    <lineage>
        <taxon>Eukaryota</taxon>
        <taxon>Fungi</taxon>
        <taxon>Dikarya</taxon>
        <taxon>Basidiomycota</taxon>
        <taxon>Pucciniomycotina</taxon>
        <taxon>Pucciniomycetes</taxon>
        <taxon>Pucciniales</taxon>
        <taxon>Pucciniaceae</taxon>
        <taxon>Puccinia</taxon>
    </lineage>
</organism>